<sequence length="30" mass="3793">MLKYLLLLKIYNFYYTNSRKRIFNGHHTMI</sequence>
<comment type="caution">
    <text evidence="1">The sequence shown here is derived from an EMBL/GenBank/DDBJ whole genome shotgun (WGS) entry which is preliminary data.</text>
</comment>
<dbReference type="AlphaFoldDB" id="A0A7J8RCJ5"/>
<evidence type="ECO:0000313" key="1">
    <source>
        <dbReference type="EMBL" id="MBA0611082.1"/>
    </source>
</evidence>
<evidence type="ECO:0000313" key="2">
    <source>
        <dbReference type="Proteomes" id="UP000593561"/>
    </source>
</evidence>
<dbReference type="EMBL" id="JABFAC010000004">
    <property type="protein sequence ID" value="MBA0611082.1"/>
    <property type="molecule type" value="Genomic_DNA"/>
</dbReference>
<proteinExistence type="predicted"/>
<reference evidence="1 2" key="1">
    <citation type="journal article" date="2019" name="Genome Biol. Evol.">
        <title>Insights into the evolution of the New World diploid cottons (Gossypium, subgenus Houzingenia) based on genome sequencing.</title>
        <authorList>
            <person name="Grover C.E."/>
            <person name="Arick M.A. 2nd"/>
            <person name="Thrash A."/>
            <person name="Conover J.L."/>
            <person name="Sanders W.S."/>
            <person name="Peterson D.G."/>
            <person name="Frelichowski J.E."/>
            <person name="Scheffler J.A."/>
            <person name="Scheffler B.E."/>
            <person name="Wendel J.F."/>
        </authorList>
    </citation>
    <scope>NUCLEOTIDE SEQUENCE [LARGE SCALE GENOMIC DNA]</scope>
    <source>
        <strain evidence="1">27</strain>
        <tissue evidence="1">Leaf</tissue>
    </source>
</reference>
<accession>A0A7J8RCJ5</accession>
<keyword evidence="2" id="KW-1185">Reference proteome</keyword>
<organism evidence="1 2">
    <name type="scientific">Gossypium davidsonii</name>
    <name type="common">Davidson's cotton</name>
    <name type="synonym">Gossypium klotzschianum subsp. davidsonii</name>
    <dbReference type="NCBI Taxonomy" id="34287"/>
    <lineage>
        <taxon>Eukaryota</taxon>
        <taxon>Viridiplantae</taxon>
        <taxon>Streptophyta</taxon>
        <taxon>Embryophyta</taxon>
        <taxon>Tracheophyta</taxon>
        <taxon>Spermatophyta</taxon>
        <taxon>Magnoliopsida</taxon>
        <taxon>eudicotyledons</taxon>
        <taxon>Gunneridae</taxon>
        <taxon>Pentapetalae</taxon>
        <taxon>rosids</taxon>
        <taxon>malvids</taxon>
        <taxon>Malvales</taxon>
        <taxon>Malvaceae</taxon>
        <taxon>Malvoideae</taxon>
        <taxon>Gossypium</taxon>
    </lineage>
</organism>
<dbReference type="Proteomes" id="UP000593561">
    <property type="component" value="Unassembled WGS sequence"/>
</dbReference>
<protein>
    <submittedName>
        <fullName evidence="1">Uncharacterized protein</fullName>
    </submittedName>
</protein>
<name>A0A7J8RCJ5_GOSDV</name>
<gene>
    <name evidence="1" type="ORF">Godav_011793</name>
</gene>